<comment type="caution">
    <text evidence="1">The sequence shown here is derived from an EMBL/GenBank/DDBJ whole genome shotgun (WGS) entry which is preliminary data.</text>
</comment>
<reference evidence="1 2" key="1">
    <citation type="journal article" date="2016" name="Nat. Commun.">
        <title>Thousands of microbial genomes shed light on interconnected biogeochemical processes in an aquifer system.</title>
        <authorList>
            <person name="Anantharaman K."/>
            <person name="Brown C.T."/>
            <person name="Hug L.A."/>
            <person name="Sharon I."/>
            <person name="Castelle C.J."/>
            <person name="Probst A.J."/>
            <person name="Thomas B.C."/>
            <person name="Singh A."/>
            <person name="Wilkins M.J."/>
            <person name="Karaoz U."/>
            <person name="Brodie E.L."/>
            <person name="Williams K.H."/>
            <person name="Hubbard S.S."/>
            <person name="Banfield J.F."/>
        </authorList>
    </citation>
    <scope>NUCLEOTIDE SEQUENCE [LARGE SCALE GENOMIC DNA]</scope>
</reference>
<proteinExistence type="predicted"/>
<dbReference type="InterPro" id="IPR043148">
    <property type="entry name" value="TagF_C"/>
</dbReference>
<accession>A0A1G2KX35</accession>
<dbReference type="EMBL" id="MHQN01000006">
    <property type="protein sequence ID" value="OHA04016.1"/>
    <property type="molecule type" value="Genomic_DNA"/>
</dbReference>
<dbReference type="Proteomes" id="UP000177177">
    <property type="component" value="Unassembled WGS sequence"/>
</dbReference>
<evidence type="ECO:0000313" key="2">
    <source>
        <dbReference type="Proteomes" id="UP000177177"/>
    </source>
</evidence>
<gene>
    <name evidence="1" type="ORF">A3C92_03685</name>
</gene>
<evidence type="ECO:0008006" key="3">
    <source>
        <dbReference type="Google" id="ProtNLM"/>
    </source>
</evidence>
<evidence type="ECO:0000313" key="1">
    <source>
        <dbReference type="EMBL" id="OHA04016.1"/>
    </source>
</evidence>
<dbReference type="Gene3D" id="3.40.50.12580">
    <property type="match status" value="1"/>
</dbReference>
<dbReference type="InterPro" id="IPR007554">
    <property type="entry name" value="Glycerophosphate_synth"/>
</dbReference>
<dbReference type="Pfam" id="PF04464">
    <property type="entry name" value="Glyphos_transf"/>
    <property type="match status" value="1"/>
</dbReference>
<sequence length="468" mass="52793">MKTILIPITSNFIVRSFLRADTFSILAGVPDMRLVLLAPAGKVDYYRGEFPGERVVFVPLPPYAASRRERFWRWAEIAGIHTRTAMMMQYAELFRRGSAKHIPARVVVFITKSILRSLGQFRWWRYFLRKIYAWFPADRSIAAIFHTYSPSLVYAPTMLTPDMAILKEAKKRGIPTVGMALSWDNLYSKTILRVHPDVLLAHTDSIKHQAETLGDYPAERIRVIGIPQYDRVFRKQGVMPRDVFLSSLGGDPNKKMIVYALSGKQGLAIEYDIIEILSQMRADGRIPADTEVLVRPYPRFDLPAGVLERIKKQYGFLAEPSMAHAGTGKDSWEFDEGAIRLLTNTLWHADVIITMYSTFFIEGAACNKPLVGIAFDGGQKNNFWNSARRFFAWDHLADIRPLGGITLVKSEKELAEAINDGLTHPEHLTQGRAAIVAQQCVTTDGKAGERVAALLLQMLQMSNTECLT</sequence>
<dbReference type="GO" id="GO:0047355">
    <property type="term" value="F:CDP-glycerol glycerophosphotransferase activity"/>
    <property type="evidence" value="ECO:0007669"/>
    <property type="project" value="InterPro"/>
</dbReference>
<organism evidence="1 2">
    <name type="scientific">Candidatus Sungbacteria bacterium RIFCSPHIGHO2_02_FULL_53_17</name>
    <dbReference type="NCBI Taxonomy" id="1802275"/>
    <lineage>
        <taxon>Bacteria</taxon>
        <taxon>Candidatus Sungiibacteriota</taxon>
    </lineage>
</organism>
<dbReference type="GO" id="GO:0016020">
    <property type="term" value="C:membrane"/>
    <property type="evidence" value="ECO:0007669"/>
    <property type="project" value="InterPro"/>
</dbReference>
<dbReference type="AlphaFoldDB" id="A0A1G2KX35"/>
<name>A0A1G2KX35_9BACT</name>
<protein>
    <recommendedName>
        <fullName evidence="3">Glycosyltransferase subfamily 4-like N-terminal domain-containing protein</fullName>
    </recommendedName>
</protein>
<dbReference type="SUPFAM" id="SSF53756">
    <property type="entry name" value="UDP-Glycosyltransferase/glycogen phosphorylase"/>
    <property type="match status" value="1"/>
</dbReference>